<gene>
    <name evidence="3" type="ORF">LCGC14_1487950</name>
</gene>
<reference evidence="3" key="1">
    <citation type="journal article" date="2015" name="Nature">
        <title>Complex archaea that bridge the gap between prokaryotes and eukaryotes.</title>
        <authorList>
            <person name="Spang A."/>
            <person name="Saw J.H."/>
            <person name="Jorgensen S.L."/>
            <person name="Zaremba-Niedzwiedzka K."/>
            <person name="Martijn J."/>
            <person name="Lind A.E."/>
            <person name="van Eijk R."/>
            <person name="Schleper C."/>
            <person name="Guy L."/>
            <person name="Ettema T.J."/>
        </authorList>
    </citation>
    <scope>NUCLEOTIDE SEQUENCE</scope>
</reference>
<evidence type="ECO:0000256" key="2">
    <source>
        <dbReference type="SAM" id="MobiDB-lite"/>
    </source>
</evidence>
<feature type="region of interest" description="Disordered" evidence="2">
    <location>
        <begin position="33"/>
        <end position="55"/>
    </location>
</feature>
<dbReference type="AlphaFoldDB" id="A0A0F9J8D3"/>
<sequence length="554" mass="59701">MAGSDYMSQGNQGDQVFRDSPYVQVGGQQIRTPTSVNLSDMFKTPSTPSGQFDTPAGAQLPPITFDEPVGDVGGIDAGDFLESSAEWTKYAGIGGDYYMPTAGKTGDFHQGPDGQLYEWREGQGWVGIEGGAGGDEATQRLNEFKGAVSSNTLHITGNIGILDNVVSSYSSYGTLVDGLKSGALSTAQAEAQRSEAYAAEKGKIQQAYRDALANYSYSGPGQGAGEAYKKFEQQQNQIQQQALQKLKASNAKVENAIEGFGDGIKGLTQQASQLGIDLSNYDLKTAEDANAVKALIDQKLIGKDYAGLLEATGTTISQDFSTQITSMLEGIDTGDLQFFNEDGDLDLDRLRTGNSAEKWLAQTLDSATGSGFLKDDFMQSVQKVDENGVPVVDADGNPVMEEVFSEEIQGVMNSMDEEMSQQQQRFMQDLKWSAAQQGFSARDVIFSEARNQFFDEATAQYANEFAGMLNREMDESYTSMANSFNDLLMTTMGAAKAQAFKDEVERQREQALANYQVQNQVLAEEMAQGQANTRSNVIIGLVSAAAAAFGVILG</sequence>
<evidence type="ECO:0000256" key="1">
    <source>
        <dbReference type="SAM" id="Coils"/>
    </source>
</evidence>
<protein>
    <submittedName>
        <fullName evidence="3">Uncharacterized protein</fullName>
    </submittedName>
</protein>
<name>A0A0F9J8D3_9ZZZZ</name>
<keyword evidence="1" id="KW-0175">Coiled coil</keyword>
<proteinExistence type="predicted"/>
<organism evidence="3">
    <name type="scientific">marine sediment metagenome</name>
    <dbReference type="NCBI Taxonomy" id="412755"/>
    <lineage>
        <taxon>unclassified sequences</taxon>
        <taxon>metagenomes</taxon>
        <taxon>ecological metagenomes</taxon>
    </lineage>
</organism>
<dbReference type="EMBL" id="LAZR01010664">
    <property type="protein sequence ID" value="KKM65768.1"/>
    <property type="molecule type" value="Genomic_DNA"/>
</dbReference>
<feature type="compositionally biased region" description="Polar residues" evidence="2">
    <location>
        <begin position="33"/>
        <end position="52"/>
    </location>
</feature>
<feature type="coiled-coil region" evidence="1">
    <location>
        <begin position="229"/>
        <end position="256"/>
    </location>
</feature>
<feature type="coiled-coil region" evidence="1">
    <location>
        <begin position="494"/>
        <end position="532"/>
    </location>
</feature>
<comment type="caution">
    <text evidence="3">The sequence shown here is derived from an EMBL/GenBank/DDBJ whole genome shotgun (WGS) entry which is preliminary data.</text>
</comment>
<evidence type="ECO:0000313" key="3">
    <source>
        <dbReference type="EMBL" id="KKM65768.1"/>
    </source>
</evidence>
<accession>A0A0F9J8D3</accession>